<gene>
    <name evidence="2" type="ORF">FF38_07795</name>
</gene>
<dbReference type="EMBL" id="JRES01001157">
    <property type="protein sequence ID" value="KNC25110.1"/>
    <property type="molecule type" value="Genomic_DNA"/>
</dbReference>
<name>A0A0L0BYL6_LUCCU</name>
<accession>A0A0L0BYL6</accession>
<comment type="caution">
    <text evidence="2">The sequence shown here is derived from an EMBL/GenBank/DDBJ whole genome shotgun (WGS) entry which is preliminary data.</text>
</comment>
<organism evidence="2 3">
    <name type="scientific">Lucilia cuprina</name>
    <name type="common">Green bottle fly</name>
    <name type="synonym">Australian sheep blowfly</name>
    <dbReference type="NCBI Taxonomy" id="7375"/>
    <lineage>
        <taxon>Eukaryota</taxon>
        <taxon>Metazoa</taxon>
        <taxon>Ecdysozoa</taxon>
        <taxon>Arthropoda</taxon>
        <taxon>Hexapoda</taxon>
        <taxon>Insecta</taxon>
        <taxon>Pterygota</taxon>
        <taxon>Neoptera</taxon>
        <taxon>Endopterygota</taxon>
        <taxon>Diptera</taxon>
        <taxon>Brachycera</taxon>
        <taxon>Muscomorpha</taxon>
        <taxon>Oestroidea</taxon>
        <taxon>Calliphoridae</taxon>
        <taxon>Luciliinae</taxon>
        <taxon>Lucilia</taxon>
    </lineage>
</organism>
<feature type="region of interest" description="Disordered" evidence="1">
    <location>
        <begin position="89"/>
        <end position="108"/>
    </location>
</feature>
<reference evidence="2 3" key="1">
    <citation type="journal article" date="2015" name="Nat. Commun.">
        <title>Lucilia cuprina genome unlocks parasitic fly biology to underpin future interventions.</title>
        <authorList>
            <person name="Anstead C.A."/>
            <person name="Korhonen P.K."/>
            <person name="Young N.D."/>
            <person name="Hall R.S."/>
            <person name="Jex A.R."/>
            <person name="Murali S.C."/>
            <person name="Hughes D.S."/>
            <person name="Lee S.F."/>
            <person name="Perry T."/>
            <person name="Stroehlein A.J."/>
            <person name="Ansell B.R."/>
            <person name="Breugelmans B."/>
            <person name="Hofmann A."/>
            <person name="Qu J."/>
            <person name="Dugan S."/>
            <person name="Lee S.L."/>
            <person name="Chao H."/>
            <person name="Dinh H."/>
            <person name="Han Y."/>
            <person name="Doddapaneni H.V."/>
            <person name="Worley K.C."/>
            <person name="Muzny D.M."/>
            <person name="Ioannidis P."/>
            <person name="Waterhouse R.M."/>
            <person name="Zdobnov E.M."/>
            <person name="James P.J."/>
            <person name="Bagnall N.H."/>
            <person name="Kotze A.C."/>
            <person name="Gibbs R.A."/>
            <person name="Richards S."/>
            <person name="Batterham P."/>
            <person name="Gasser R.B."/>
        </authorList>
    </citation>
    <scope>NUCLEOTIDE SEQUENCE [LARGE SCALE GENOMIC DNA]</scope>
    <source>
        <strain evidence="2 3">LS</strain>
        <tissue evidence="2">Full body</tissue>
    </source>
</reference>
<sequence>MDLKAKSPEVVSRQLQQLINLKNSKELKIQNFWPLQRNVFQNLLTESDVPGESYAESSSTSLQRQQPVNKLYTSKAIRKMMEIRRIQLHNLPTHSSDSSFEEDRSERSKCRYLKRKSKLERDIFWKKFNDFLTRSIDYMESNRSSSSDS</sequence>
<proteinExistence type="predicted"/>
<evidence type="ECO:0000313" key="3">
    <source>
        <dbReference type="Proteomes" id="UP000037069"/>
    </source>
</evidence>
<keyword evidence="3" id="KW-1185">Reference proteome</keyword>
<evidence type="ECO:0000256" key="1">
    <source>
        <dbReference type="SAM" id="MobiDB-lite"/>
    </source>
</evidence>
<dbReference type="AlphaFoldDB" id="A0A0L0BYL6"/>
<protein>
    <submittedName>
        <fullName evidence="2">Uncharacterized protein</fullName>
    </submittedName>
</protein>
<dbReference type="Proteomes" id="UP000037069">
    <property type="component" value="Unassembled WGS sequence"/>
</dbReference>
<evidence type="ECO:0000313" key="2">
    <source>
        <dbReference type="EMBL" id="KNC25110.1"/>
    </source>
</evidence>